<comment type="subcellular location">
    <subcellularLocation>
        <location evidence="1">Membrane</location>
        <topology evidence="1">Multi-pass membrane protein</topology>
    </subcellularLocation>
</comment>
<evidence type="ECO:0000256" key="6">
    <source>
        <dbReference type="SAM" id="Coils"/>
    </source>
</evidence>
<evidence type="ECO:0000256" key="1">
    <source>
        <dbReference type="ARBA" id="ARBA00004141"/>
    </source>
</evidence>
<dbReference type="SUPFAM" id="SSF48403">
    <property type="entry name" value="Ankyrin repeat"/>
    <property type="match status" value="1"/>
</dbReference>
<feature type="region of interest" description="Disordered" evidence="7">
    <location>
        <begin position="635"/>
        <end position="669"/>
    </location>
</feature>
<dbReference type="InterPro" id="IPR005821">
    <property type="entry name" value="Ion_trans_dom"/>
</dbReference>
<keyword evidence="5 8" id="KW-0472">Membrane</keyword>
<dbReference type="Gene3D" id="1.25.40.20">
    <property type="entry name" value="Ankyrin repeat-containing domain"/>
    <property type="match status" value="1"/>
</dbReference>
<evidence type="ECO:0000256" key="2">
    <source>
        <dbReference type="ARBA" id="ARBA00022692"/>
    </source>
</evidence>
<dbReference type="InterPro" id="IPR036770">
    <property type="entry name" value="Ankyrin_rpt-contain_sf"/>
</dbReference>
<evidence type="ECO:0000313" key="11">
    <source>
        <dbReference type="Proteomes" id="UP001164746"/>
    </source>
</evidence>
<feature type="transmembrane region" description="Helical" evidence="8">
    <location>
        <begin position="396"/>
        <end position="420"/>
    </location>
</feature>
<keyword evidence="6" id="KW-0175">Coiled coil</keyword>
<feature type="transmembrane region" description="Helical" evidence="8">
    <location>
        <begin position="358"/>
        <end position="376"/>
    </location>
</feature>
<evidence type="ECO:0000256" key="5">
    <source>
        <dbReference type="ARBA" id="ARBA00023136"/>
    </source>
</evidence>
<feature type="transmembrane region" description="Helical" evidence="8">
    <location>
        <begin position="299"/>
        <end position="318"/>
    </location>
</feature>
<evidence type="ECO:0000256" key="8">
    <source>
        <dbReference type="SAM" id="Phobius"/>
    </source>
</evidence>
<keyword evidence="4 8" id="KW-1133">Transmembrane helix</keyword>
<evidence type="ECO:0000256" key="3">
    <source>
        <dbReference type="ARBA" id="ARBA00022737"/>
    </source>
</evidence>
<feature type="transmembrane region" description="Helical" evidence="8">
    <location>
        <begin position="454"/>
        <end position="478"/>
    </location>
</feature>
<evidence type="ECO:0000256" key="4">
    <source>
        <dbReference type="ARBA" id="ARBA00022989"/>
    </source>
</evidence>
<protein>
    <submittedName>
        <fullName evidence="10">TRPV4-like protein</fullName>
    </submittedName>
</protein>
<feature type="domain" description="Ion transport" evidence="9">
    <location>
        <begin position="271"/>
        <end position="492"/>
    </location>
</feature>
<organism evidence="10 11">
    <name type="scientific">Mya arenaria</name>
    <name type="common">Soft-shell clam</name>
    <dbReference type="NCBI Taxonomy" id="6604"/>
    <lineage>
        <taxon>Eukaryota</taxon>
        <taxon>Metazoa</taxon>
        <taxon>Spiralia</taxon>
        <taxon>Lophotrochozoa</taxon>
        <taxon>Mollusca</taxon>
        <taxon>Bivalvia</taxon>
        <taxon>Autobranchia</taxon>
        <taxon>Heteroconchia</taxon>
        <taxon>Euheterodonta</taxon>
        <taxon>Imparidentia</taxon>
        <taxon>Neoheterodontei</taxon>
        <taxon>Myida</taxon>
        <taxon>Myoidea</taxon>
        <taxon>Myidae</taxon>
        <taxon>Mya</taxon>
    </lineage>
</organism>
<sequence length="866" mass="98669">MKVAKKTGALLIGRQEAETEVFTDMIVSKTGNLDKALLYVLEHLKIESKIQVLVNSLIHRGANISAANESLKTPLHFAVERGLKGQRFNDLSKPFPIKPMKPIPLIGIERYNLCTGVAGKLLENDALPHSRDKEGRLALETALKLENDELAALLLAYIPNRVVRCLFLADRSKSAEFSLHKLIRSEKMQKTVLSVLDCMIEPQGSADSITVYYGALEADEAGRPPDHPQFQHTDKSCMLNLVYHDTVRLLIRRKWKSYARKRFELNAAVYMFSPFCLTFAAVTSVMAPDPTHYHGTLHVARAVFEVVLLVMATFTLFTELIQIKTHRLEYFHDVFNCFDSSASILILVAVPLRFSENVAQWHVLAFGYIIWTLRIFKFAAVFRQSGAYAQILSRILAYDFMQFGLVFLVILLAFSVSFYLETPALTTFWGILFVGVRSLTEAAPVVEYTGDNGYGTVSVILMLCFLFTYIVILLNILIAQLTDTYQKVQQDAQRGLEANRAWIVSRVELNSIVLGIIHASSAWVQYVWYGFNLNIFSTKCLKCCYGYFNRKAYYKESEEIKNLQSVLDKWKSPPLNEMSKYVRDVWDSLDSHRLSLLTIQQRLARQENTLRDIQEQLRCLLLVNASRTGVKRPRFYRSDTEDGHNPAAPTEVGRESGRAGKEQTTTPSITIPEDKIDNLIRHKKSVLDCMIEPQGSADSITVYHGVLEADEAGRPPDHPHVQHTKFCMLNLVYQDTVRLLIRRKWKSYARKRFECVSAVYTFCALAKRGSLNVLAVLPDFRCVDVSDGPGRTPHATMVHCTWYEPCSRHRLEYFHDVFNCFDSSSSILILVTVPLRFSENVAQWHVLAFGYIIWTLRIFKFAAVFR</sequence>
<feature type="coiled-coil region" evidence="6">
    <location>
        <begin position="596"/>
        <end position="623"/>
    </location>
</feature>
<evidence type="ECO:0000313" key="10">
    <source>
        <dbReference type="EMBL" id="WAR13037.1"/>
    </source>
</evidence>
<keyword evidence="2 8" id="KW-0812">Transmembrane</keyword>
<proteinExistence type="predicted"/>
<dbReference type="PANTHER" id="PTHR10582">
    <property type="entry name" value="TRANSIENT RECEPTOR POTENTIAL ION CHANNEL PROTEIN"/>
    <property type="match status" value="1"/>
</dbReference>
<dbReference type="InterPro" id="IPR024862">
    <property type="entry name" value="TRPV"/>
</dbReference>
<name>A0ABY7EUX1_MYAAR</name>
<dbReference type="Pfam" id="PF00520">
    <property type="entry name" value="Ion_trans"/>
    <property type="match status" value="1"/>
</dbReference>
<dbReference type="Proteomes" id="UP001164746">
    <property type="component" value="Chromosome 8"/>
</dbReference>
<gene>
    <name evidence="10" type="ORF">MAR_027217</name>
</gene>
<evidence type="ECO:0000256" key="7">
    <source>
        <dbReference type="SAM" id="MobiDB-lite"/>
    </source>
</evidence>
<reference evidence="10" key="1">
    <citation type="submission" date="2022-11" db="EMBL/GenBank/DDBJ databases">
        <title>Centuries of genome instability and evolution in soft-shell clam transmissible cancer (bioRxiv).</title>
        <authorList>
            <person name="Hart S.F.M."/>
            <person name="Yonemitsu M.A."/>
            <person name="Giersch R.M."/>
            <person name="Beal B.F."/>
            <person name="Arriagada G."/>
            <person name="Davis B.W."/>
            <person name="Ostrander E.A."/>
            <person name="Goff S.P."/>
            <person name="Metzger M.J."/>
        </authorList>
    </citation>
    <scope>NUCLEOTIDE SEQUENCE</scope>
    <source>
        <strain evidence="10">MELC-2E11</strain>
        <tissue evidence="10">Siphon/mantle</tissue>
    </source>
</reference>
<feature type="transmembrane region" description="Helical" evidence="8">
    <location>
        <begin position="330"/>
        <end position="352"/>
    </location>
</feature>
<feature type="transmembrane region" description="Helical" evidence="8">
    <location>
        <begin position="263"/>
        <end position="287"/>
    </location>
</feature>
<accession>A0ABY7EUX1</accession>
<keyword evidence="3" id="KW-0677">Repeat</keyword>
<evidence type="ECO:0000259" key="9">
    <source>
        <dbReference type="Pfam" id="PF00520"/>
    </source>
</evidence>
<feature type="compositionally biased region" description="Basic and acidic residues" evidence="7">
    <location>
        <begin position="652"/>
        <end position="661"/>
    </location>
</feature>
<dbReference type="EMBL" id="CP111019">
    <property type="protein sequence ID" value="WAR13037.1"/>
    <property type="molecule type" value="Genomic_DNA"/>
</dbReference>
<dbReference type="PANTHER" id="PTHR10582:SF2">
    <property type="entry name" value="INACTIVE"/>
    <property type="match status" value="1"/>
</dbReference>
<keyword evidence="11" id="KW-1185">Reference proteome</keyword>